<reference evidence="1 2" key="1">
    <citation type="journal article" date="2015" name="Genome Announc.">
        <title>Complete Genome Sequence of Clavibacter michiganensis subsp. insidiosus R1-1 Using PacBio Single-Molecule Real-Time Technology.</title>
        <authorList>
            <person name="Lu Y."/>
            <person name="Samac D.A."/>
            <person name="Glazebrook J."/>
            <person name="Ishimaru C.A."/>
        </authorList>
    </citation>
    <scope>NUCLEOTIDE SEQUENCE [LARGE SCALE GENOMIC DNA]</scope>
    <source>
        <strain evidence="1 2">R1-1</strain>
    </source>
</reference>
<dbReference type="PANTHER" id="PTHR39203">
    <property type="entry name" value="CYTOPLASMIC PROTEIN-RELATED"/>
    <property type="match status" value="1"/>
</dbReference>
<dbReference type="KEGG" id="cmh:VO01_14720"/>
<name>A0A0D5CLT4_9MICO</name>
<protein>
    <submittedName>
        <fullName evidence="1">Asch domain superfamily protein</fullName>
    </submittedName>
</protein>
<dbReference type="PATRIC" id="fig|33014.5.peg.3035"/>
<dbReference type="SUPFAM" id="SSF88697">
    <property type="entry name" value="PUA domain-like"/>
    <property type="match status" value="1"/>
</dbReference>
<dbReference type="HOGENOM" id="CLU_102450_1_0_11"/>
<dbReference type="InterPro" id="IPR009326">
    <property type="entry name" value="DUF984"/>
</dbReference>
<accession>A0A0D5CLT4</accession>
<evidence type="ECO:0000313" key="1">
    <source>
        <dbReference type="EMBL" id="AJW80200.1"/>
    </source>
</evidence>
<gene>
    <name evidence="1" type="ORF">VO01_14720</name>
</gene>
<dbReference type="PANTHER" id="PTHR39203:SF1">
    <property type="entry name" value="CYTOPLASMIC PROTEIN"/>
    <property type="match status" value="1"/>
</dbReference>
<dbReference type="Proteomes" id="UP000032604">
    <property type="component" value="Chromosome"/>
</dbReference>
<sequence length="129" mass="14202">MTDATAPVSPPDREAAAGMWAAYAEAHPQAAAAGPEHTVEHFGDHARLADELLGIVLSGRKRATAELVADFLARGDEGEDDLSLESWRTQHRIYWERVSAARGAAWSEDDEIVFERFAVVWPPEHADPR</sequence>
<dbReference type="OrthoDB" id="9807542at2"/>
<dbReference type="RefSeq" id="WP_045529929.1">
    <property type="nucleotide sequence ID" value="NZ_CP011043.1"/>
</dbReference>
<proteinExistence type="predicted"/>
<evidence type="ECO:0000313" key="2">
    <source>
        <dbReference type="Proteomes" id="UP000032604"/>
    </source>
</evidence>
<dbReference type="InterPro" id="IPR015947">
    <property type="entry name" value="PUA-like_sf"/>
</dbReference>
<organism evidence="1 2">
    <name type="scientific">Clavibacter michiganensis subsp. insidiosus</name>
    <dbReference type="NCBI Taxonomy" id="33014"/>
    <lineage>
        <taxon>Bacteria</taxon>
        <taxon>Bacillati</taxon>
        <taxon>Actinomycetota</taxon>
        <taxon>Actinomycetes</taxon>
        <taxon>Micrococcales</taxon>
        <taxon>Microbacteriaceae</taxon>
        <taxon>Clavibacter</taxon>
    </lineage>
</organism>
<dbReference type="Gene3D" id="3.10.400.10">
    <property type="entry name" value="Sulfate adenylyltransferase"/>
    <property type="match status" value="2"/>
</dbReference>
<dbReference type="EMBL" id="CP011043">
    <property type="protein sequence ID" value="AJW80200.1"/>
    <property type="molecule type" value="Genomic_DNA"/>
</dbReference>
<dbReference type="AlphaFoldDB" id="A0A0D5CLT4"/>